<dbReference type="GO" id="GO:0050178">
    <property type="term" value="F:phenylpyruvate tautomerase activity"/>
    <property type="evidence" value="ECO:0007669"/>
    <property type="project" value="UniProtKB-EC"/>
</dbReference>
<comment type="caution">
    <text evidence="13">The sequence shown here is derived from an EMBL/GenBank/DDBJ whole genome shotgun (WGS) entry which is preliminary data.</text>
</comment>
<evidence type="ECO:0000256" key="10">
    <source>
        <dbReference type="ARBA" id="ARBA00041631"/>
    </source>
</evidence>
<evidence type="ECO:0000256" key="11">
    <source>
        <dbReference type="ARBA" id="ARBA00041912"/>
    </source>
</evidence>
<dbReference type="AlphaFoldDB" id="A0AAN9Y6I2"/>
<proteinExistence type="inferred from homology"/>
<protein>
    <recommendedName>
        <fullName evidence="12">L-dopachrome isomerase</fullName>
        <ecNumber evidence="9">5.3.2.1</ecNumber>
        <ecNumber evidence="8">5.3.3.12</ecNumber>
    </recommendedName>
    <alternativeName>
        <fullName evidence="10">L-dopachrome tautomerase</fullName>
    </alternativeName>
    <alternativeName>
        <fullName evidence="11">Phenylpyruvate tautomerase</fullName>
    </alternativeName>
</protein>
<evidence type="ECO:0000313" key="13">
    <source>
        <dbReference type="EMBL" id="KAK7598070.1"/>
    </source>
</evidence>
<evidence type="ECO:0000313" key="14">
    <source>
        <dbReference type="Proteomes" id="UP001367676"/>
    </source>
</evidence>
<organism evidence="13 14">
    <name type="scientific">Parthenolecanium corni</name>
    <dbReference type="NCBI Taxonomy" id="536013"/>
    <lineage>
        <taxon>Eukaryota</taxon>
        <taxon>Metazoa</taxon>
        <taxon>Ecdysozoa</taxon>
        <taxon>Arthropoda</taxon>
        <taxon>Hexapoda</taxon>
        <taxon>Insecta</taxon>
        <taxon>Pterygota</taxon>
        <taxon>Neoptera</taxon>
        <taxon>Paraneoptera</taxon>
        <taxon>Hemiptera</taxon>
        <taxon>Sternorrhyncha</taxon>
        <taxon>Coccoidea</taxon>
        <taxon>Coccidae</taxon>
        <taxon>Parthenolecanium</taxon>
    </lineage>
</organism>
<sequence length="121" mass="13190">MPIFQLYTNASGSKITPDFIKSTVKVVADTLGKPTHRVVVHVQSDQKIFAGDTEELTGIVTLRSIGAMGKEENKKHSIAICGHLDKTLGIPPNRLKIHFMDVTPSEIGTDNSTYHYILGGT</sequence>
<evidence type="ECO:0000256" key="12">
    <source>
        <dbReference type="ARBA" id="ARBA00042730"/>
    </source>
</evidence>
<dbReference type="GO" id="GO:0005615">
    <property type="term" value="C:extracellular space"/>
    <property type="evidence" value="ECO:0007669"/>
    <property type="project" value="UniProtKB-KW"/>
</dbReference>
<dbReference type="EMBL" id="JBBCAQ010000014">
    <property type="protein sequence ID" value="KAK7598070.1"/>
    <property type="molecule type" value="Genomic_DNA"/>
</dbReference>
<evidence type="ECO:0000256" key="1">
    <source>
        <dbReference type="ARBA" id="ARBA00004613"/>
    </source>
</evidence>
<dbReference type="Proteomes" id="UP001367676">
    <property type="component" value="Unassembled WGS sequence"/>
</dbReference>
<dbReference type="InterPro" id="IPR001398">
    <property type="entry name" value="Macrophage_inhib_fac"/>
</dbReference>
<dbReference type="PANTHER" id="PTHR11954">
    <property type="entry name" value="D-DOPACHROME DECARBOXYLASE"/>
    <property type="match status" value="1"/>
</dbReference>
<dbReference type="EC" id="5.3.2.1" evidence="9"/>
<accession>A0AAN9Y6I2</accession>
<comment type="similarity">
    <text evidence="2">Belongs to the MIF family.</text>
</comment>
<dbReference type="Pfam" id="PF01187">
    <property type="entry name" value="MIF"/>
    <property type="match status" value="1"/>
</dbReference>
<dbReference type="SUPFAM" id="SSF55331">
    <property type="entry name" value="Tautomerase/MIF"/>
    <property type="match status" value="1"/>
</dbReference>
<evidence type="ECO:0000256" key="6">
    <source>
        <dbReference type="ARBA" id="ARBA00036735"/>
    </source>
</evidence>
<comment type="catalytic activity">
    <reaction evidence="7">
        <text>L-dopachrome = 5,6-dihydroxyindole-2-carboxylate</text>
        <dbReference type="Rhea" id="RHEA:13041"/>
        <dbReference type="ChEBI" id="CHEBI:16875"/>
        <dbReference type="ChEBI" id="CHEBI:57509"/>
        <dbReference type="EC" id="5.3.3.12"/>
    </reaction>
</comment>
<evidence type="ECO:0000256" key="2">
    <source>
        <dbReference type="ARBA" id="ARBA00005851"/>
    </source>
</evidence>
<keyword evidence="4" id="KW-0964">Secreted</keyword>
<evidence type="ECO:0000256" key="5">
    <source>
        <dbReference type="ARBA" id="ARBA00023235"/>
    </source>
</evidence>
<keyword evidence="14" id="KW-1185">Reference proteome</keyword>
<evidence type="ECO:0000256" key="9">
    <source>
        <dbReference type="ARBA" id="ARBA00039086"/>
    </source>
</evidence>
<dbReference type="EC" id="5.3.3.12" evidence="8"/>
<comment type="subcellular location">
    <subcellularLocation>
        <location evidence="1">Secreted</location>
    </subcellularLocation>
</comment>
<evidence type="ECO:0000256" key="3">
    <source>
        <dbReference type="ARBA" id="ARBA00022514"/>
    </source>
</evidence>
<dbReference type="GO" id="GO:0004167">
    <property type="term" value="F:dopachrome isomerase activity"/>
    <property type="evidence" value="ECO:0007669"/>
    <property type="project" value="UniProtKB-EC"/>
</dbReference>
<evidence type="ECO:0000256" key="4">
    <source>
        <dbReference type="ARBA" id="ARBA00022525"/>
    </source>
</evidence>
<dbReference type="InterPro" id="IPR014347">
    <property type="entry name" value="Tautomerase/MIF_sf"/>
</dbReference>
<name>A0AAN9Y6I2_9HEMI</name>
<reference evidence="13 14" key="1">
    <citation type="submission" date="2024-03" db="EMBL/GenBank/DDBJ databases">
        <title>Adaptation during the transition from Ophiocordyceps entomopathogen to insect associate is accompanied by gene loss and intensified selection.</title>
        <authorList>
            <person name="Ward C.M."/>
            <person name="Onetto C.A."/>
            <person name="Borneman A.R."/>
        </authorList>
    </citation>
    <scope>NUCLEOTIDE SEQUENCE [LARGE SCALE GENOMIC DNA]</scope>
    <source>
        <strain evidence="13">AWRI1</strain>
        <tissue evidence="13">Single Adult Female</tissue>
    </source>
</reference>
<evidence type="ECO:0000256" key="7">
    <source>
        <dbReference type="ARBA" id="ARBA00036823"/>
    </source>
</evidence>
<dbReference type="PANTHER" id="PTHR11954:SF6">
    <property type="entry name" value="MACROPHAGE MIGRATION INHIBITORY FACTOR"/>
    <property type="match status" value="1"/>
</dbReference>
<dbReference type="Gene3D" id="3.30.429.10">
    <property type="entry name" value="Macrophage Migration Inhibitory Factor"/>
    <property type="match status" value="1"/>
</dbReference>
<evidence type="ECO:0000256" key="8">
    <source>
        <dbReference type="ARBA" id="ARBA00038932"/>
    </source>
</evidence>
<dbReference type="GO" id="GO:0005125">
    <property type="term" value="F:cytokine activity"/>
    <property type="evidence" value="ECO:0007669"/>
    <property type="project" value="UniProtKB-KW"/>
</dbReference>
<comment type="catalytic activity">
    <reaction evidence="6">
        <text>3-phenylpyruvate = enol-phenylpyruvate</text>
        <dbReference type="Rhea" id="RHEA:17097"/>
        <dbReference type="ChEBI" id="CHEBI:16815"/>
        <dbReference type="ChEBI" id="CHEBI:18005"/>
        <dbReference type="EC" id="5.3.2.1"/>
    </reaction>
</comment>
<gene>
    <name evidence="13" type="ORF">V9T40_006305</name>
</gene>
<keyword evidence="5" id="KW-0413">Isomerase</keyword>
<keyword evidence="3" id="KW-0202">Cytokine</keyword>